<dbReference type="EMBL" id="JAFFZS010000007">
    <property type="protein sequence ID" value="MBN0044715.1"/>
    <property type="molecule type" value="Genomic_DNA"/>
</dbReference>
<proteinExistence type="predicted"/>
<evidence type="ECO:0000313" key="2">
    <source>
        <dbReference type="Proteomes" id="UP000788262"/>
    </source>
</evidence>
<dbReference type="Gene3D" id="2.60.120.260">
    <property type="entry name" value="Galactose-binding domain-like"/>
    <property type="match status" value="2"/>
</dbReference>
<comment type="caution">
    <text evidence="1">The sequence shown here is derived from an EMBL/GenBank/DDBJ whole genome shotgun (WGS) entry which is preliminary data.</text>
</comment>
<protein>
    <recommendedName>
        <fullName evidence="3">CBM-cenC domain-containing protein</fullName>
    </recommendedName>
</protein>
<keyword evidence="2" id="KW-1185">Reference proteome</keyword>
<sequence>MTNQIASLAARLAAVERRLESTSRTAQLAYSSIEDGAINVFDDDGSLRAVIGQQPDGTTGVNVVNGPTPPTPSQPTVTAIPGGVAATWEGTFAAAVAAPLDFARVEVHAASLDNFTPGAATLRGTLESPRGGTLTIPAEQGLYVRLLTRSSSGVASPQSVQSGPVTPGPVVAQEVLDGIVGETALAEGAVSRAKLQIGAVGHNQLAIGTGNLMPDPSFEGAFTEQLVAANSQWALVDGNGSPKALRVNGTGATAASPSLRITELPVSPGNRFFLAFDYRVSADWAGNSVRFYLRWQDAAGAVLGYGTAIATPTPGAVWARVSQQVQAPAGTVTATVWLQDFQATAGTADFDNAEIRTVIGAGMVLAESIGTLELAAQSVTGEKVVAKTLTAREVKALSLTGDEIATNTLTARNIAAGSLSASRLAIGTNGNLVGDPSYETGVVAAGLAGQDPAVFAVEDGGNNSAKRLRIISAAGAYRWVQHATSPVLPGDRYWIAADYKTTADFTGASVKLFLGFYDEAGTRLGSDGIVVTAPVTDGTWQRISKVVTVPANSTQANMRIGVDGTGSTTTAGSAYFDNLECRAVLSTPGSGARAELSPEGLRLYDESGGEAVSLTTGTPNYVTLTNDGTAVATIDQDGNTGVADLAVAGTLTIGGDPFETYLASFARGLVAVDYQASSVTAGSTEYGFVELSFDADASRMYRIVLDCYADPSAAGGELVVTLRDGGAQTPSISSPQIQSVTYPMPTAGYQRIHLETIRSGAAFKTGLHRLLTTFRCQSGPSGQTVRLFGGTTYQGVMYVEDVGPYVPETGVYNVGGGTTTPPKKTYTKTYAASWSGSYAHRGAYNSYYGNQCLQGYYSSTNGMQASLIGFPASLGTDLSGAAIQKAEVFLYFDHWYYNSGGKAVIKAHKFTSRPSTFSSDSESQKISWGKNVGKWVDITAVFDSTSWRGIALDPNNSDLNYYGRAQGVGQAYPPQLRVTYTK</sequence>
<dbReference type="Proteomes" id="UP000788262">
    <property type="component" value="Unassembled WGS sequence"/>
</dbReference>
<organism evidence="1 2">
    <name type="scientific">Streptomyces actuosus</name>
    <dbReference type="NCBI Taxonomy" id="1885"/>
    <lineage>
        <taxon>Bacteria</taxon>
        <taxon>Bacillati</taxon>
        <taxon>Actinomycetota</taxon>
        <taxon>Actinomycetes</taxon>
        <taxon>Kitasatosporales</taxon>
        <taxon>Streptomycetaceae</taxon>
        <taxon>Streptomyces</taxon>
    </lineage>
</organism>
<evidence type="ECO:0000313" key="1">
    <source>
        <dbReference type="EMBL" id="MBN0044715.1"/>
    </source>
</evidence>
<gene>
    <name evidence="1" type="ORF">JS756_11460</name>
</gene>
<evidence type="ECO:0008006" key="3">
    <source>
        <dbReference type="Google" id="ProtNLM"/>
    </source>
</evidence>
<accession>A0ABS2VNV8</accession>
<reference evidence="1 2" key="1">
    <citation type="submission" date="2021-02" db="EMBL/GenBank/DDBJ databases">
        <title>Whole genome sequencing of Streptomyces actuosus VRA1.</title>
        <authorList>
            <person name="Sen G."/>
            <person name="Sen A."/>
        </authorList>
    </citation>
    <scope>NUCLEOTIDE SEQUENCE [LARGE SCALE GENOMIC DNA]</scope>
    <source>
        <strain evidence="1 2">VRA1</strain>
    </source>
</reference>
<dbReference type="RefSeq" id="WP_205382937.1">
    <property type="nucleotide sequence ID" value="NZ_JAFFZS010000007.1"/>
</dbReference>
<name>A0ABS2VNV8_STRAS</name>